<feature type="compositionally biased region" description="Basic and acidic residues" evidence="1">
    <location>
        <begin position="452"/>
        <end position="482"/>
    </location>
</feature>
<evidence type="ECO:0000313" key="2">
    <source>
        <dbReference type="EMBL" id="KEP48850.1"/>
    </source>
</evidence>
<comment type="caution">
    <text evidence="2">The sequence shown here is derived from an EMBL/GenBank/DDBJ whole genome shotgun (WGS) entry which is preliminary data.</text>
</comment>
<accession>A0A074RU80</accession>
<organism evidence="2 3">
    <name type="scientific">Rhizoctonia solani 123E</name>
    <dbReference type="NCBI Taxonomy" id="1423351"/>
    <lineage>
        <taxon>Eukaryota</taxon>
        <taxon>Fungi</taxon>
        <taxon>Dikarya</taxon>
        <taxon>Basidiomycota</taxon>
        <taxon>Agaricomycotina</taxon>
        <taxon>Agaricomycetes</taxon>
        <taxon>Cantharellales</taxon>
        <taxon>Ceratobasidiaceae</taxon>
        <taxon>Rhizoctonia</taxon>
    </lineage>
</organism>
<evidence type="ECO:0000256" key="1">
    <source>
        <dbReference type="SAM" id="MobiDB-lite"/>
    </source>
</evidence>
<dbReference type="AlphaFoldDB" id="A0A074RU80"/>
<dbReference type="EMBL" id="AZST01000445">
    <property type="protein sequence ID" value="KEP48850.1"/>
    <property type="molecule type" value="Genomic_DNA"/>
</dbReference>
<proteinExistence type="predicted"/>
<evidence type="ECO:0000313" key="3">
    <source>
        <dbReference type="Proteomes" id="UP000027456"/>
    </source>
</evidence>
<dbReference type="HOGENOM" id="CLU_007279_2_0_1"/>
<gene>
    <name evidence="2" type="ORF">V565_114050</name>
</gene>
<protein>
    <submittedName>
        <fullName evidence="2">Putative F-box-like domain protein</fullName>
    </submittedName>
</protein>
<feature type="region of interest" description="Disordered" evidence="1">
    <location>
        <begin position="449"/>
        <end position="482"/>
    </location>
</feature>
<dbReference type="Proteomes" id="UP000027456">
    <property type="component" value="Unassembled WGS sequence"/>
</dbReference>
<sequence length="621" mass="70264">MEAEHLLPSPFFRLPDEIAVRLLHLGTYQVILRFARGTRRVYRDLVGTTDSLQLHIELDVSGMEVFNRASNSNIGYSIMLNDIRVHREAWQDLNFEKGFQKVQHDTSNTMHWEMHNGVLFEIHSSDRHTQDSLVIVPLLNPASRSSLFRFEFPFDAMVVDLSQELLVLADFDTADSTRSDAHINLVSSVTGRPHPAARVPAFSATIRDPNVDFGLPTPSITIMRDMLFIHFSNFEIARYKIFIWNWQSGDLCHIISDVGNLHDIALLDQSHLAALVSGDPRTRKLHLLVYMIHPKTPDDSPSQSAPASSIIPTTPILQLDFPTLCKNVTIAPSGANILMQPDYIPGYPIQIGSSTFSYARIPTLGIRLTLRETPYMISTISKRFYIFVCVDGLLRLVPSQKSGQSIKWSEWGIDNTRWFVNESEYRQRNAPLVGSSHRGMSGPRYVELINNSEDRGNGRDDEGDKDNGGDKTPVDQRKDKKDEDGLLYVADFKVSHSRMDLDQALTSENQNLIRHGRFPFPAQNYRVSTNIIPETGPGSPHNIPQHYSERMRTILVRSDAPTILGEEDGFDEPVESRLPYRFVAGRRPVSRVISRWLMSHNVTAGLQVSIIHIMNLCICVD</sequence>
<keyword evidence="3" id="KW-1185">Reference proteome</keyword>
<name>A0A074RU80_9AGAM</name>
<dbReference type="OrthoDB" id="2745718at2759"/>
<reference evidence="2 3" key="1">
    <citation type="submission" date="2013-12" db="EMBL/GenBank/DDBJ databases">
        <authorList>
            <person name="Cubeta M."/>
            <person name="Pakala S."/>
            <person name="Fedorova N."/>
            <person name="Thomas E."/>
            <person name="Dean R."/>
            <person name="Jabaji S."/>
            <person name="Neate S."/>
            <person name="Toda T."/>
            <person name="Tavantzis S."/>
            <person name="Vilgalys R."/>
            <person name="Bharathan N."/>
            <person name="Pakala S."/>
            <person name="Losada L.S."/>
            <person name="Zafar N."/>
            <person name="Nierman W."/>
        </authorList>
    </citation>
    <scope>NUCLEOTIDE SEQUENCE [LARGE SCALE GENOMIC DNA]</scope>
    <source>
        <strain evidence="2 3">123E</strain>
    </source>
</reference>